<proteinExistence type="inferred from homology"/>
<sequence length="298" mass="31734">MGSLPEELSNAGKQYAAFAQAYLSRHSASSQQLQAALNYAMQVGGKHVRPLLVMAAAQSVGCADDAWLVPATAVEMIHTYSLIHDDLPAMDDDEWRRGRPTMHIAFDEATAILAGDALQSMAFALLSDASLTQRSATHQLAWVHTLAKAAGQQGMVDGQALDLSAEGSTLTLAELEALHRRKTGCLIEAAVLMGGQCAPAQPSQEIVKALSRYAQSIGLAFQIIDDILDVTSDTETLGKDAGSDFANEKATYVSLLGIEEARKKAEALHAEALSALECLPSDTTALRALADFIVLRSR</sequence>
<evidence type="ECO:0000256" key="6">
    <source>
        <dbReference type="ARBA" id="ARBA00023229"/>
    </source>
</evidence>
<evidence type="ECO:0000256" key="2">
    <source>
        <dbReference type="ARBA" id="ARBA00006706"/>
    </source>
</evidence>
<keyword evidence="9" id="KW-1185">Reference proteome</keyword>
<dbReference type="RefSeq" id="WP_380697337.1">
    <property type="nucleotide sequence ID" value="NZ_JBHRYR010000004.1"/>
</dbReference>
<comment type="caution">
    <text evidence="8">The sequence shown here is derived from an EMBL/GenBank/DDBJ whole genome shotgun (WGS) entry which is preliminary data.</text>
</comment>
<dbReference type="Pfam" id="PF00348">
    <property type="entry name" value="polyprenyl_synt"/>
    <property type="match status" value="1"/>
</dbReference>
<keyword evidence="3 7" id="KW-0808">Transferase</keyword>
<keyword evidence="4" id="KW-0479">Metal-binding</keyword>
<name>A0ABV8A279_9GAMM</name>
<dbReference type="PANTHER" id="PTHR43281:SF1">
    <property type="entry name" value="FARNESYL DIPHOSPHATE SYNTHASE"/>
    <property type="match status" value="1"/>
</dbReference>
<dbReference type="NCBIfam" id="NF045485">
    <property type="entry name" value="FPPsyn"/>
    <property type="match status" value="1"/>
</dbReference>
<dbReference type="InterPro" id="IPR008949">
    <property type="entry name" value="Isoprenoid_synthase_dom_sf"/>
</dbReference>
<evidence type="ECO:0000256" key="3">
    <source>
        <dbReference type="ARBA" id="ARBA00022679"/>
    </source>
</evidence>
<dbReference type="EC" id="2.5.1.-" evidence="8"/>
<evidence type="ECO:0000313" key="9">
    <source>
        <dbReference type="Proteomes" id="UP001595617"/>
    </source>
</evidence>
<dbReference type="InterPro" id="IPR033749">
    <property type="entry name" value="Polyprenyl_synt_CS"/>
</dbReference>
<dbReference type="CDD" id="cd00685">
    <property type="entry name" value="Trans_IPPS_HT"/>
    <property type="match status" value="1"/>
</dbReference>
<dbReference type="InterPro" id="IPR000092">
    <property type="entry name" value="Polyprenyl_synt"/>
</dbReference>
<dbReference type="SFLD" id="SFLDG01017">
    <property type="entry name" value="Polyprenyl_Transferase_Like"/>
    <property type="match status" value="1"/>
</dbReference>
<evidence type="ECO:0000256" key="7">
    <source>
        <dbReference type="RuleBase" id="RU004466"/>
    </source>
</evidence>
<keyword evidence="5" id="KW-0460">Magnesium</keyword>
<comment type="cofactor">
    <cofactor evidence="1">
        <name>Mg(2+)</name>
        <dbReference type="ChEBI" id="CHEBI:18420"/>
    </cofactor>
</comment>
<comment type="similarity">
    <text evidence="2 7">Belongs to the FPP/GGPP synthase family.</text>
</comment>
<organism evidence="8 9">
    <name type="scientific">Saccharospirillum mangrovi</name>
    <dbReference type="NCBI Taxonomy" id="2161747"/>
    <lineage>
        <taxon>Bacteria</taxon>
        <taxon>Pseudomonadati</taxon>
        <taxon>Pseudomonadota</taxon>
        <taxon>Gammaproteobacteria</taxon>
        <taxon>Oceanospirillales</taxon>
        <taxon>Saccharospirillaceae</taxon>
        <taxon>Saccharospirillum</taxon>
    </lineage>
</organism>
<dbReference type="Gene3D" id="1.10.600.10">
    <property type="entry name" value="Farnesyl Diphosphate Synthase"/>
    <property type="match status" value="1"/>
</dbReference>
<evidence type="ECO:0000256" key="4">
    <source>
        <dbReference type="ARBA" id="ARBA00022723"/>
    </source>
</evidence>
<dbReference type="GO" id="GO:0016740">
    <property type="term" value="F:transferase activity"/>
    <property type="evidence" value="ECO:0007669"/>
    <property type="project" value="UniProtKB-KW"/>
</dbReference>
<gene>
    <name evidence="8" type="ORF">ACFOOG_13165</name>
</gene>
<dbReference type="Proteomes" id="UP001595617">
    <property type="component" value="Unassembled WGS sequence"/>
</dbReference>
<evidence type="ECO:0000256" key="5">
    <source>
        <dbReference type="ARBA" id="ARBA00022842"/>
    </source>
</evidence>
<evidence type="ECO:0000256" key="1">
    <source>
        <dbReference type="ARBA" id="ARBA00001946"/>
    </source>
</evidence>
<dbReference type="PANTHER" id="PTHR43281">
    <property type="entry name" value="FARNESYL DIPHOSPHATE SYNTHASE"/>
    <property type="match status" value="1"/>
</dbReference>
<dbReference type="SUPFAM" id="SSF48576">
    <property type="entry name" value="Terpenoid synthases"/>
    <property type="match status" value="1"/>
</dbReference>
<reference evidence="9" key="1">
    <citation type="journal article" date="2019" name="Int. J. Syst. Evol. Microbiol.">
        <title>The Global Catalogue of Microorganisms (GCM) 10K type strain sequencing project: providing services to taxonomists for standard genome sequencing and annotation.</title>
        <authorList>
            <consortium name="The Broad Institute Genomics Platform"/>
            <consortium name="The Broad Institute Genome Sequencing Center for Infectious Disease"/>
            <person name="Wu L."/>
            <person name="Ma J."/>
        </authorList>
    </citation>
    <scope>NUCLEOTIDE SEQUENCE [LARGE SCALE GENOMIC DNA]</scope>
    <source>
        <strain evidence="9">IBRC 10765</strain>
    </source>
</reference>
<dbReference type="PROSITE" id="PS00723">
    <property type="entry name" value="POLYPRENYL_SYNTHASE_1"/>
    <property type="match status" value="1"/>
</dbReference>
<dbReference type="EMBL" id="JBHRYR010000004">
    <property type="protein sequence ID" value="MFC3853787.1"/>
    <property type="molecule type" value="Genomic_DNA"/>
</dbReference>
<protein>
    <submittedName>
        <fullName evidence="8">Polyprenyl synthetase family protein</fullName>
        <ecNumber evidence="8">2.5.1.-</ecNumber>
    </submittedName>
</protein>
<evidence type="ECO:0000313" key="8">
    <source>
        <dbReference type="EMBL" id="MFC3853787.1"/>
    </source>
</evidence>
<dbReference type="PROSITE" id="PS00444">
    <property type="entry name" value="POLYPRENYL_SYNTHASE_2"/>
    <property type="match status" value="1"/>
</dbReference>
<keyword evidence="6" id="KW-0414">Isoprene biosynthesis</keyword>
<dbReference type="SFLD" id="SFLDS00005">
    <property type="entry name" value="Isoprenoid_Synthase_Type_I"/>
    <property type="match status" value="1"/>
</dbReference>
<dbReference type="InterPro" id="IPR053378">
    <property type="entry name" value="Prenyl_diphosphate_synthase"/>
</dbReference>
<accession>A0ABV8A279</accession>